<dbReference type="PROSITE" id="PS00166">
    <property type="entry name" value="ENOYL_COA_HYDRATASE"/>
    <property type="match status" value="1"/>
</dbReference>
<dbReference type="Pfam" id="PF00378">
    <property type="entry name" value="ECH_1"/>
    <property type="match status" value="1"/>
</dbReference>
<organism evidence="4 5">
    <name type="scientific">Pseudaquabacterium terrae</name>
    <dbReference type="NCBI Taxonomy" id="2732868"/>
    <lineage>
        <taxon>Bacteria</taxon>
        <taxon>Pseudomonadati</taxon>
        <taxon>Pseudomonadota</taxon>
        <taxon>Betaproteobacteria</taxon>
        <taxon>Burkholderiales</taxon>
        <taxon>Sphaerotilaceae</taxon>
        <taxon>Pseudaquabacterium</taxon>
    </lineage>
</organism>
<dbReference type="EMBL" id="JABRWJ010000010">
    <property type="protein sequence ID" value="NRF71049.1"/>
    <property type="molecule type" value="Genomic_DNA"/>
</dbReference>
<dbReference type="InterPro" id="IPR018376">
    <property type="entry name" value="Enoyl-CoA_hyd/isom_CS"/>
</dbReference>
<dbReference type="InterPro" id="IPR029045">
    <property type="entry name" value="ClpP/crotonase-like_dom_sf"/>
</dbReference>
<dbReference type="SUPFAM" id="SSF52096">
    <property type="entry name" value="ClpP/crotonase"/>
    <property type="match status" value="1"/>
</dbReference>
<dbReference type="Gene3D" id="3.90.226.10">
    <property type="entry name" value="2-enoyl-CoA Hydratase, Chain A, domain 1"/>
    <property type="match status" value="1"/>
</dbReference>
<accession>A0ABX2ERG7</accession>
<keyword evidence="2" id="KW-0456">Lyase</keyword>
<evidence type="ECO:0000256" key="1">
    <source>
        <dbReference type="ARBA" id="ARBA00005254"/>
    </source>
</evidence>
<reference evidence="4 5" key="1">
    <citation type="submission" date="2020-05" db="EMBL/GenBank/DDBJ databases">
        <title>Aquincola sp. isolate from soil.</title>
        <authorList>
            <person name="Han J."/>
            <person name="Kim D.-U."/>
        </authorList>
    </citation>
    <scope>NUCLEOTIDE SEQUENCE [LARGE SCALE GENOMIC DNA]</scope>
    <source>
        <strain evidence="4 5">S2</strain>
    </source>
</reference>
<proteinExistence type="inferred from homology"/>
<evidence type="ECO:0000313" key="5">
    <source>
        <dbReference type="Proteomes" id="UP000737171"/>
    </source>
</evidence>
<comment type="caution">
    <text evidence="4">The sequence shown here is derived from an EMBL/GenBank/DDBJ whole genome shotgun (WGS) entry which is preliminary data.</text>
</comment>
<dbReference type="RefSeq" id="WP_173131444.1">
    <property type="nucleotide sequence ID" value="NZ_JABRWJ010000010.1"/>
</dbReference>
<dbReference type="PANTHER" id="PTHR11941:SF54">
    <property type="entry name" value="ENOYL-COA HYDRATASE, MITOCHONDRIAL"/>
    <property type="match status" value="1"/>
</dbReference>
<gene>
    <name evidence="4" type="ORF">HLB44_29005</name>
</gene>
<comment type="similarity">
    <text evidence="1 3">Belongs to the enoyl-CoA hydratase/isomerase family.</text>
</comment>
<evidence type="ECO:0000256" key="3">
    <source>
        <dbReference type="RuleBase" id="RU003707"/>
    </source>
</evidence>
<sequence length="268" mass="28189">MNSIRFDAQDGVGIITIDRPDAMNALGIETLRALRAALVELRDRSDLRVAVLTGAGTRAFCAGADLKGTRASPASYAEAVFRSTEAAADLGLYIRLMDLAELGLNKPMIAAINGHCLGAGLELALQCDLRIASATAQFGLPEARVGSIPAVGGLHRLLRAVPPAHAMQMALTGERIGAAHAQHIGLVSEVVEPAALLDRALALAAAIAANAPLAVQAIKRLSRQTLHLSDSDAQQLTELTWGALRDTQDRIEGRQAFADKRAPVFAGR</sequence>
<keyword evidence="5" id="KW-1185">Reference proteome</keyword>
<dbReference type="Proteomes" id="UP000737171">
    <property type="component" value="Unassembled WGS sequence"/>
</dbReference>
<protein>
    <submittedName>
        <fullName evidence="4">Enoyl-CoA hydratase/isomerase family protein</fullName>
    </submittedName>
</protein>
<evidence type="ECO:0000256" key="2">
    <source>
        <dbReference type="ARBA" id="ARBA00023239"/>
    </source>
</evidence>
<evidence type="ECO:0000313" key="4">
    <source>
        <dbReference type="EMBL" id="NRF71049.1"/>
    </source>
</evidence>
<dbReference type="CDD" id="cd06558">
    <property type="entry name" value="crotonase-like"/>
    <property type="match status" value="1"/>
</dbReference>
<dbReference type="InterPro" id="IPR014748">
    <property type="entry name" value="Enoyl-CoA_hydra_C"/>
</dbReference>
<name>A0ABX2ERG7_9BURK</name>
<dbReference type="InterPro" id="IPR001753">
    <property type="entry name" value="Enoyl-CoA_hydra/iso"/>
</dbReference>
<dbReference type="PANTHER" id="PTHR11941">
    <property type="entry name" value="ENOYL-COA HYDRATASE-RELATED"/>
    <property type="match status" value="1"/>
</dbReference>
<dbReference type="Gene3D" id="1.10.12.10">
    <property type="entry name" value="Lyase 2-enoyl-coa Hydratase, Chain A, domain 2"/>
    <property type="match status" value="1"/>
</dbReference>